<keyword evidence="3" id="KW-1185">Reference proteome</keyword>
<dbReference type="EMBL" id="BMOK01000003">
    <property type="protein sequence ID" value="GGL46368.1"/>
    <property type="molecule type" value="Genomic_DNA"/>
</dbReference>
<evidence type="ECO:0000313" key="3">
    <source>
        <dbReference type="Proteomes" id="UP000654670"/>
    </source>
</evidence>
<reference evidence="2" key="1">
    <citation type="journal article" date="2014" name="Int. J. Syst. Evol. Microbiol.">
        <title>Complete genome sequence of Corynebacterium casei LMG S-19264T (=DSM 44701T), isolated from a smear-ripened cheese.</title>
        <authorList>
            <consortium name="US DOE Joint Genome Institute (JGI-PGF)"/>
            <person name="Walter F."/>
            <person name="Albersmeier A."/>
            <person name="Kalinowski J."/>
            <person name="Ruckert C."/>
        </authorList>
    </citation>
    <scope>NUCLEOTIDE SEQUENCE</scope>
    <source>
        <strain evidence="2">JCM 15325</strain>
    </source>
</reference>
<feature type="transmembrane region" description="Helical" evidence="1">
    <location>
        <begin position="83"/>
        <end position="106"/>
    </location>
</feature>
<sequence length="146" mass="16286">MKRVTDERLKIDMLKNIRIVFIFQTLGILAILIYTGISKGPDAAFHSPLSLVFYGTGVILGFQQLRVSADMDEMGKHKLKKPMPYYGLVLIALAVGLGAGLLTFLTDPLHKLNAWIIGGVFFICFLAAYSVGYFIKKKRAEDDEDE</sequence>
<feature type="transmembrane region" description="Helical" evidence="1">
    <location>
        <begin position="43"/>
        <end position="62"/>
    </location>
</feature>
<accession>A0A917VYU9</accession>
<feature type="transmembrane region" description="Helical" evidence="1">
    <location>
        <begin position="20"/>
        <end position="37"/>
    </location>
</feature>
<comment type="caution">
    <text evidence="2">The sequence shown here is derived from an EMBL/GenBank/DDBJ whole genome shotgun (WGS) entry which is preliminary data.</text>
</comment>
<evidence type="ECO:0000313" key="2">
    <source>
        <dbReference type="EMBL" id="GGL46368.1"/>
    </source>
</evidence>
<reference evidence="2" key="2">
    <citation type="submission" date="2020-09" db="EMBL/GenBank/DDBJ databases">
        <authorList>
            <person name="Sun Q."/>
            <person name="Ohkuma M."/>
        </authorList>
    </citation>
    <scope>NUCLEOTIDE SEQUENCE</scope>
    <source>
        <strain evidence="2">JCM 15325</strain>
    </source>
</reference>
<evidence type="ECO:0000256" key="1">
    <source>
        <dbReference type="SAM" id="Phobius"/>
    </source>
</evidence>
<organism evidence="2 3">
    <name type="scientific">Sporolactobacillus putidus</name>
    <dbReference type="NCBI Taxonomy" id="492735"/>
    <lineage>
        <taxon>Bacteria</taxon>
        <taxon>Bacillati</taxon>
        <taxon>Bacillota</taxon>
        <taxon>Bacilli</taxon>
        <taxon>Bacillales</taxon>
        <taxon>Sporolactobacillaceae</taxon>
        <taxon>Sporolactobacillus</taxon>
    </lineage>
</organism>
<name>A0A917VYU9_9BACL</name>
<gene>
    <name evidence="2" type="ORF">GCM10007968_08070</name>
</gene>
<feature type="transmembrane region" description="Helical" evidence="1">
    <location>
        <begin position="112"/>
        <end position="135"/>
    </location>
</feature>
<keyword evidence="1" id="KW-0472">Membrane</keyword>
<dbReference type="AlphaFoldDB" id="A0A917VYU9"/>
<protein>
    <submittedName>
        <fullName evidence="2">Uncharacterized protein</fullName>
    </submittedName>
</protein>
<dbReference type="RefSeq" id="WP_188801812.1">
    <property type="nucleotide sequence ID" value="NZ_BMOK01000003.1"/>
</dbReference>
<keyword evidence="1" id="KW-1133">Transmembrane helix</keyword>
<dbReference type="Proteomes" id="UP000654670">
    <property type="component" value="Unassembled WGS sequence"/>
</dbReference>
<proteinExistence type="predicted"/>
<keyword evidence="1" id="KW-0812">Transmembrane</keyword>